<dbReference type="RefSeq" id="WP_334579877.1">
    <property type="nucleotide sequence ID" value="NZ_JBEZVE010000002.1"/>
</dbReference>
<name>A0ABV2ZAH2_9ACTN</name>
<comment type="caution">
    <text evidence="3">The sequence shown here is derived from an EMBL/GenBank/DDBJ whole genome shotgun (WGS) entry which is preliminary data.</text>
</comment>
<sequence length="250" mass="25796">MNNGPQSNGNKTRPGRSAHSRVRASGQGRVYQAGRDQHIETHHHHSAGRIAVVVTSVAAVALGIGLVVKFSADSKTGGAAEQHSTAPSITAQPGMNAASPSAKAPSESASGSMQSPSPQAGETLYSGKIRLTYVDLDSSPPSVLSSNTGASFWIHYNTTGDKREDEIYGLGGGWFTTKPTVAQWSEAAKPTPQQCSDLIATQGAETLPVSPGGRYCVKSGKGRIVAVTVGAFDETSGSYTGSITVWGAPS</sequence>
<dbReference type="EMBL" id="JBEZVE010000002">
    <property type="protein sequence ID" value="MEU3779547.1"/>
    <property type="molecule type" value="Genomic_DNA"/>
</dbReference>
<feature type="compositionally biased region" description="Polar residues" evidence="1">
    <location>
        <begin position="82"/>
        <end position="93"/>
    </location>
</feature>
<evidence type="ECO:0000256" key="2">
    <source>
        <dbReference type="SAM" id="Phobius"/>
    </source>
</evidence>
<feature type="compositionally biased region" description="Low complexity" evidence="1">
    <location>
        <begin position="97"/>
        <end position="110"/>
    </location>
</feature>
<dbReference type="Proteomes" id="UP001550739">
    <property type="component" value="Unassembled WGS sequence"/>
</dbReference>
<evidence type="ECO:0000313" key="4">
    <source>
        <dbReference type="Proteomes" id="UP001550739"/>
    </source>
</evidence>
<keyword evidence="4" id="KW-1185">Reference proteome</keyword>
<feature type="region of interest" description="Disordered" evidence="1">
    <location>
        <begin position="77"/>
        <end position="121"/>
    </location>
</feature>
<protein>
    <recommendedName>
        <fullName evidence="5">Serine/threonine protein kinase</fullName>
    </recommendedName>
</protein>
<feature type="compositionally biased region" description="Polar residues" evidence="1">
    <location>
        <begin position="1"/>
        <end position="11"/>
    </location>
</feature>
<evidence type="ECO:0000256" key="1">
    <source>
        <dbReference type="SAM" id="MobiDB-lite"/>
    </source>
</evidence>
<feature type="compositionally biased region" description="Polar residues" evidence="1">
    <location>
        <begin position="111"/>
        <end position="120"/>
    </location>
</feature>
<proteinExistence type="predicted"/>
<keyword evidence="2" id="KW-0812">Transmembrane</keyword>
<feature type="transmembrane region" description="Helical" evidence="2">
    <location>
        <begin position="50"/>
        <end position="68"/>
    </location>
</feature>
<keyword evidence="2" id="KW-0472">Membrane</keyword>
<organism evidence="3 4">
    <name type="scientific">Streptomyces sp. 900129855</name>
    <dbReference type="NCBI Taxonomy" id="3155129"/>
    <lineage>
        <taxon>Bacteria</taxon>
        <taxon>Bacillati</taxon>
        <taxon>Actinomycetota</taxon>
        <taxon>Actinomycetes</taxon>
        <taxon>Kitasatosporales</taxon>
        <taxon>Streptomycetaceae</taxon>
        <taxon>Streptomyces</taxon>
    </lineage>
</organism>
<reference evidence="3 4" key="1">
    <citation type="submission" date="2024-06" db="EMBL/GenBank/DDBJ databases">
        <title>The Natural Products Discovery Center: Release of the First 8490 Sequenced Strains for Exploring Actinobacteria Biosynthetic Diversity.</title>
        <authorList>
            <person name="Kalkreuter E."/>
            <person name="Kautsar S.A."/>
            <person name="Yang D."/>
            <person name="Bader C.D."/>
            <person name="Teijaro C.N."/>
            <person name="Fluegel L."/>
            <person name="Davis C.M."/>
            <person name="Simpson J.R."/>
            <person name="Lauterbach L."/>
            <person name="Steele A.D."/>
            <person name="Gui C."/>
            <person name="Meng S."/>
            <person name="Li G."/>
            <person name="Viehrig K."/>
            <person name="Ye F."/>
            <person name="Su P."/>
            <person name="Kiefer A.F."/>
            <person name="Nichols A."/>
            <person name="Cepeda A.J."/>
            <person name="Yan W."/>
            <person name="Fan B."/>
            <person name="Jiang Y."/>
            <person name="Adhikari A."/>
            <person name="Zheng C.-J."/>
            <person name="Schuster L."/>
            <person name="Cowan T.M."/>
            <person name="Smanski M.J."/>
            <person name="Chevrette M.G."/>
            <person name="De Carvalho L.P.S."/>
            <person name="Shen B."/>
        </authorList>
    </citation>
    <scope>NUCLEOTIDE SEQUENCE [LARGE SCALE GENOMIC DNA]</scope>
    <source>
        <strain evidence="3 4">NPDC033843</strain>
    </source>
</reference>
<evidence type="ECO:0008006" key="5">
    <source>
        <dbReference type="Google" id="ProtNLM"/>
    </source>
</evidence>
<feature type="compositionally biased region" description="Basic residues" evidence="1">
    <location>
        <begin position="13"/>
        <end position="22"/>
    </location>
</feature>
<accession>A0ABV2ZAH2</accession>
<feature type="region of interest" description="Disordered" evidence="1">
    <location>
        <begin position="1"/>
        <end position="29"/>
    </location>
</feature>
<evidence type="ECO:0000313" key="3">
    <source>
        <dbReference type="EMBL" id="MEU3779547.1"/>
    </source>
</evidence>
<keyword evidence="2" id="KW-1133">Transmembrane helix</keyword>
<gene>
    <name evidence="3" type="ORF">AB0E89_02950</name>
</gene>